<dbReference type="InterPro" id="IPR003735">
    <property type="entry name" value="Metal_Tscrpt_repr"/>
</dbReference>
<keyword evidence="3" id="KW-1185">Reference proteome</keyword>
<dbReference type="PATRIC" id="fig|1280953.3.peg.1663"/>
<dbReference type="GO" id="GO:0045892">
    <property type="term" value="P:negative regulation of DNA-templated transcription"/>
    <property type="evidence" value="ECO:0007669"/>
    <property type="project" value="UniProtKB-ARBA"/>
</dbReference>
<dbReference type="PANTHER" id="PTHR33677:SF3">
    <property type="entry name" value="COPPER-SENSING TRANSCRIPTIONAL REPRESSOR RICR"/>
    <property type="match status" value="1"/>
</dbReference>
<proteinExistence type="inferred from homology"/>
<reference evidence="2 3" key="1">
    <citation type="journal article" date="2014" name="Antonie Van Leeuwenhoek">
        <title>Hyphomonas beringensis sp. nov. and Hyphomonas chukchiensis sp. nov., isolated from surface seawater of the Bering Sea and Chukchi Sea.</title>
        <authorList>
            <person name="Li C."/>
            <person name="Lai Q."/>
            <person name="Li G."/>
            <person name="Dong C."/>
            <person name="Wang J."/>
            <person name="Liao Y."/>
            <person name="Shao Z."/>
        </authorList>
    </citation>
    <scope>NUCLEOTIDE SEQUENCE [LARGE SCALE GENOMIC DNA]</scope>
    <source>
        <strain evidence="2 3">SCH89</strain>
    </source>
</reference>
<name>A0A059G8Z4_9PROT</name>
<comment type="caution">
    <text evidence="2">The sequence shown here is derived from an EMBL/GenBank/DDBJ whole genome shotgun (WGS) entry which is preliminary data.</text>
</comment>
<dbReference type="CDD" id="cd10148">
    <property type="entry name" value="CsoR-like_DUF156"/>
    <property type="match status" value="1"/>
</dbReference>
<organism evidence="2 3">
    <name type="scientific">Hyphomonas oceanitis SCH89</name>
    <dbReference type="NCBI Taxonomy" id="1280953"/>
    <lineage>
        <taxon>Bacteria</taxon>
        <taxon>Pseudomonadati</taxon>
        <taxon>Pseudomonadota</taxon>
        <taxon>Alphaproteobacteria</taxon>
        <taxon>Hyphomonadales</taxon>
        <taxon>Hyphomonadaceae</taxon>
        <taxon>Hyphomonas</taxon>
    </lineage>
</organism>
<comment type="similarity">
    <text evidence="1">Belongs to the FrmR/RcnR family.</text>
</comment>
<dbReference type="STRING" id="1280953.HOC_08232"/>
<dbReference type="InterPro" id="IPR038390">
    <property type="entry name" value="Metal_Tscrpt_repr_sf"/>
</dbReference>
<sequence length="91" mass="10011">MKPETRDAAAKRLARIEGQVRGVAKMVTEDRYCIDVVRQVQAIKAALAALEGVILDDHIATCVDHALKGDDMEARREKVEELVAVLGGRKK</sequence>
<dbReference type="PANTHER" id="PTHR33677">
    <property type="entry name" value="TRANSCRIPTIONAL REPRESSOR FRMR-RELATED"/>
    <property type="match status" value="1"/>
</dbReference>
<evidence type="ECO:0000313" key="2">
    <source>
        <dbReference type="EMBL" id="KDA02918.1"/>
    </source>
</evidence>
<dbReference type="GO" id="GO:0046872">
    <property type="term" value="F:metal ion binding"/>
    <property type="evidence" value="ECO:0007669"/>
    <property type="project" value="InterPro"/>
</dbReference>
<gene>
    <name evidence="2" type="ORF">HOC_08232</name>
</gene>
<dbReference type="GO" id="GO:0003677">
    <property type="term" value="F:DNA binding"/>
    <property type="evidence" value="ECO:0007669"/>
    <property type="project" value="InterPro"/>
</dbReference>
<accession>A0A059G8Z4</accession>
<dbReference type="AlphaFoldDB" id="A0A059G8Z4"/>
<dbReference type="Gene3D" id="1.20.58.1000">
    <property type="entry name" value="Metal-sensitive repressor, helix protomer"/>
    <property type="match status" value="1"/>
</dbReference>
<dbReference type="EMBL" id="ARYL01000010">
    <property type="protein sequence ID" value="KDA02918.1"/>
    <property type="molecule type" value="Genomic_DNA"/>
</dbReference>
<dbReference type="Proteomes" id="UP000024942">
    <property type="component" value="Unassembled WGS sequence"/>
</dbReference>
<evidence type="ECO:0000313" key="3">
    <source>
        <dbReference type="Proteomes" id="UP000024942"/>
    </source>
</evidence>
<dbReference type="OrthoDB" id="9811244at2"/>
<protein>
    <recommendedName>
        <fullName evidence="4">Copper-sensing transcriptional repressor CsoR</fullName>
    </recommendedName>
</protein>
<dbReference type="RefSeq" id="WP_035537401.1">
    <property type="nucleotide sequence ID" value="NZ_ARYL01000010.1"/>
</dbReference>
<dbReference type="eggNOG" id="COG1937">
    <property type="taxonomic scope" value="Bacteria"/>
</dbReference>
<dbReference type="Pfam" id="PF02583">
    <property type="entry name" value="Trns_repr_metal"/>
    <property type="match status" value="1"/>
</dbReference>
<evidence type="ECO:0000256" key="1">
    <source>
        <dbReference type="ARBA" id="ARBA00005260"/>
    </source>
</evidence>
<evidence type="ECO:0008006" key="4">
    <source>
        <dbReference type="Google" id="ProtNLM"/>
    </source>
</evidence>